<evidence type="ECO:0000259" key="1">
    <source>
        <dbReference type="Pfam" id="PF01370"/>
    </source>
</evidence>
<gene>
    <name evidence="2" type="ORF">H2204_012456</name>
</gene>
<dbReference type="Pfam" id="PF01370">
    <property type="entry name" value="Epimerase"/>
    <property type="match status" value="1"/>
</dbReference>
<dbReference type="SUPFAM" id="SSF51735">
    <property type="entry name" value="NAD(P)-binding Rossmann-fold domains"/>
    <property type="match status" value="1"/>
</dbReference>
<dbReference type="AlphaFoldDB" id="A0AA38XSD1"/>
<dbReference type="InterPro" id="IPR051783">
    <property type="entry name" value="NAD(P)-dependent_oxidoreduct"/>
</dbReference>
<evidence type="ECO:0000313" key="2">
    <source>
        <dbReference type="EMBL" id="KAJ9620031.1"/>
    </source>
</evidence>
<accession>A0AA38XSD1</accession>
<proteinExistence type="predicted"/>
<dbReference type="InterPro" id="IPR036291">
    <property type="entry name" value="NAD(P)-bd_dom_sf"/>
</dbReference>
<sequence length="300" mass="33078">MDSMKILLTGSSGRIGRAIFGALAGANEVVGLDRSPFATTRVIADVTDRRALERAVQGIDAVIHTAALHAPHVGLVPDAVFQQINVEATTNLLQLAREAGVQRFVLTSTTALYGHAVVSGGCRWVDEDTEPLPRTIYHRTKLQAEAAAEAAASTSFTVRVLRMARCFPEPPDRMAMFRLHRGIDARDVASAHAALLHDEGAPFRRYLACAPTPFRREDCLQLAADPRQVLARRAPQLLAEFERRGWPLPLSIDRVYDSSRMRAALGWQPRFGPEDVLQQYAAGSIEVLPRAEWIRDRVAE</sequence>
<dbReference type="GO" id="GO:0005737">
    <property type="term" value="C:cytoplasm"/>
    <property type="evidence" value="ECO:0007669"/>
    <property type="project" value="TreeGrafter"/>
</dbReference>
<dbReference type="Gene3D" id="3.40.50.720">
    <property type="entry name" value="NAD(P)-binding Rossmann-like Domain"/>
    <property type="match status" value="1"/>
</dbReference>
<reference evidence="2" key="1">
    <citation type="submission" date="2022-10" db="EMBL/GenBank/DDBJ databases">
        <title>Culturing micro-colonial fungi from biological soil crusts in the Mojave desert and describing Neophaeococcomyces mojavensis, and introducing the new genera and species Taxawa tesnikishii.</title>
        <authorList>
            <person name="Kurbessoian T."/>
            <person name="Stajich J.E."/>
        </authorList>
    </citation>
    <scope>NUCLEOTIDE SEQUENCE</scope>
    <source>
        <strain evidence="2">TK_35</strain>
    </source>
</reference>
<dbReference type="GO" id="GO:0004029">
    <property type="term" value="F:aldehyde dehydrogenase (NAD+) activity"/>
    <property type="evidence" value="ECO:0007669"/>
    <property type="project" value="TreeGrafter"/>
</dbReference>
<comment type="caution">
    <text evidence="2">The sequence shown here is derived from an EMBL/GenBank/DDBJ whole genome shotgun (WGS) entry which is preliminary data.</text>
</comment>
<dbReference type="PANTHER" id="PTHR48079">
    <property type="entry name" value="PROTEIN YEEZ"/>
    <property type="match status" value="1"/>
</dbReference>
<dbReference type="InterPro" id="IPR001509">
    <property type="entry name" value="Epimerase_deHydtase"/>
</dbReference>
<dbReference type="EMBL" id="JAPDRN010000128">
    <property type="protein sequence ID" value="KAJ9620031.1"/>
    <property type="molecule type" value="Genomic_DNA"/>
</dbReference>
<name>A0AA38XSD1_9EURO</name>
<organism evidence="2">
    <name type="scientific">Knufia peltigerae</name>
    <dbReference type="NCBI Taxonomy" id="1002370"/>
    <lineage>
        <taxon>Eukaryota</taxon>
        <taxon>Fungi</taxon>
        <taxon>Dikarya</taxon>
        <taxon>Ascomycota</taxon>
        <taxon>Pezizomycotina</taxon>
        <taxon>Eurotiomycetes</taxon>
        <taxon>Chaetothyriomycetidae</taxon>
        <taxon>Chaetothyriales</taxon>
        <taxon>Trichomeriaceae</taxon>
        <taxon>Knufia</taxon>
    </lineage>
</organism>
<dbReference type="PANTHER" id="PTHR48079:SF6">
    <property type="entry name" value="NAD(P)-BINDING DOMAIN-CONTAINING PROTEIN-RELATED"/>
    <property type="match status" value="1"/>
</dbReference>
<protein>
    <recommendedName>
        <fullName evidence="1">NAD-dependent epimerase/dehydratase domain-containing protein</fullName>
    </recommendedName>
</protein>
<feature type="domain" description="NAD-dependent epimerase/dehydratase" evidence="1">
    <location>
        <begin position="6"/>
        <end position="164"/>
    </location>
</feature>